<keyword evidence="3" id="KW-1185">Reference proteome</keyword>
<dbReference type="OrthoDB" id="994207at2759"/>
<accession>A0A8T2U0S7</accession>
<evidence type="ECO:0000313" key="2">
    <source>
        <dbReference type="EMBL" id="KAH7427265.1"/>
    </source>
</evidence>
<keyword evidence="1" id="KW-0812">Transmembrane</keyword>
<gene>
    <name evidence="2" type="ORF">KP509_10G036600</name>
</gene>
<evidence type="ECO:0008006" key="4">
    <source>
        <dbReference type="Google" id="ProtNLM"/>
    </source>
</evidence>
<feature type="transmembrane region" description="Helical" evidence="1">
    <location>
        <begin position="12"/>
        <end position="33"/>
    </location>
</feature>
<evidence type="ECO:0000313" key="3">
    <source>
        <dbReference type="Proteomes" id="UP000825935"/>
    </source>
</evidence>
<sequence>MATQDVGRCYKRATAVVCACNFLVVICIIYVLFVTTSSTLSALRPSRREPQGFKLRNGAAAHYQSSLEARRTMEPTELIQRVHDIKEEVRKAEMQKPRSVAARERHVAAMYESLKRLKEGKINETKQVAVSSPIDEVRGKTWYDKDK</sequence>
<dbReference type="PANTHER" id="PTHR33344:SF1">
    <property type="entry name" value="OS06G0214100 PROTEIN"/>
    <property type="match status" value="1"/>
</dbReference>
<dbReference type="AlphaFoldDB" id="A0A8T2U0S7"/>
<dbReference type="EMBL" id="CM035415">
    <property type="protein sequence ID" value="KAH7427265.1"/>
    <property type="molecule type" value="Genomic_DNA"/>
</dbReference>
<dbReference type="PANTHER" id="PTHR33344">
    <property type="entry name" value="OS02G0761600 PROTEIN"/>
    <property type="match status" value="1"/>
</dbReference>
<dbReference type="Proteomes" id="UP000825935">
    <property type="component" value="Chromosome 10"/>
</dbReference>
<keyword evidence="1" id="KW-0472">Membrane</keyword>
<evidence type="ECO:0000256" key="1">
    <source>
        <dbReference type="SAM" id="Phobius"/>
    </source>
</evidence>
<protein>
    <recommendedName>
        <fullName evidence="4">Transmembrane protein</fullName>
    </recommendedName>
</protein>
<reference evidence="2" key="1">
    <citation type="submission" date="2021-08" db="EMBL/GenBank/DDBJ databases">
        <title>WGS assembly of Ceratopteris richardii.</title>
        <authorList>
            <person name="Marchant D.B."/>
            <person name="Chen G."/>
            <person name="Jenkins J."/>
            <person name="Shu S."/>
            <person name="Leebens-Mack J."/>
            <person name="Grimwood J."/>
            <person name="Schmutz J."/>
            <person name="Soltis P."/>
            <person name="Soltis D."/>
            <person name="Chen Z.-H."/>
        </authorList>
    </citation>
    <scope>NUCLEOTIDE SEQUENCE</scope>
    <source>
        <strain evidence="2">Whitten #5841</strain>
        <tissue evidence="2">Leaf</tissue>
    </source>
</reference>
<keyword evidence="1" id="KW-1133">Transmembrane helix</keyword>
<comment type="caution">
    <text evidence="2">The sequence shown here is derived from an EMBL/GenBank/DDBJ whole genome shotgun (WGS) entry which is preliminary data.</text>
</comment>
<name>A0A8T2U0S7_CERRI</name>
<proteinExistence type="predicted"/>
<organism evidence="2 3">
    <name type="scientific">Ceratopteris richardii</name>
    <name type="common">Triangle waterfern</name>
    <dbReference type="NCBI Taxonomy" id="49495"/>
    <lineage>
        <taxon>Eukaryota</taxon>
        <taxon>Viridiplantae</taxon>
        <taxon>Streptophyta</taxon>
        <taxon>Embryophyta</taxon>
        <taxon>Tracheophyta</taxon>
        <taxon>Polypodiopsida</taxon>
        <taxon>Polypodiidae</taxon>
        <taxon>Polypodiales</taxon>
        <taxon>Pteridineae</taxon>
        <taxon>Pteridaceae</taxon>
        <taxon>Parkerioideae</taxon>
        <taxon>Ceratopteris</taxon>
    </lineage>
</organism>